<organism evidence="7 8">
    <name type="scientific">Daucus carota subsp. sativus</name>
    <name type="common">Carrot</name>
    <dbReference type="NCBI Taxonomy" id="79200"/>
    <lineage>
        <taxon>Eukaryota</taxon>
        <taxon>Viridiplantae</taxon>
        <taxon>Streptophyta</taxon>
        <taxon>Embryophyta</taxon>
        <taxon>Tracheophyta</taxon>
        <taxon>Spermatophyta</taxon>
        <taxon>Magnoliopsida</taxon>
        <taxon>eudicotyledons</taxon>
        <taxon>Gunneridae</taxon>
        <taxon>Pentapetalae</taxon>
        <taxon>asterids</taxon>
        <taxon>campanulids</taxon>
        <taxon>Apiales</taxon>
        <taxon>Apiaceae</taxon>
        <taxon>Apioideae</taxon>
        <taxon>Scandiceae</taxon>
        <taxon>Daucinae</taxon>
        <taxon>Daucus</taxon>
        <taxon>Daucus sect. Daucus</taxon>
    </lineage>
</organism>
<dbReference type="PANTHER" id="PTHR33059:SF84">
    <property type="entry name" value="FCS-LIKE ZINC FINGER 15"/>
    <property type="match status" value="1"/>
</dbReference>
<name>A0A169WRY9_DAUCS</name>
<protein>
    <submittedName>
        <fullName evidence="7">Uncharacterized protein</fullName>
    </submittedName>
</protein>
<evidence type="ECO:0000256" key="2">
    <source>
        <dbReference type="ARBA" id="ARBA00009374"/>
    </source>
</evidence>
<evidence type="ECO:0000256" key="5">
    <source>
        <dbReference type="ARBA" id="ARBA00022771"/>
    </source>
</evidence>
<evidence type="ECO:0000256" key="6">
    <source>
        <dbReference type="SAM" id="MobiDB-lite"/>
    </source>
</evidence>
<feature type="compositionally biased region" description="Low complexity" evidence="6">
    <location>
        <begin position="125"/>
        <end position="141"/>
    </location>
</feature>
<dbReference type="OrthoDB" id="1926521at2759"/>
<keyword evidence="4" id="KW-0479">Metal-binding</keyword>
<keyword evidence="5" id="KW-0862">Zinc</keyword>
<dbReference type="PROSITE" id="PS51795">
    <property type="entry name" value="ZF_FLZ"/>
    <property type="match status" value="1"/>
</dbReference>
<dbReference type="EMBL" id="CP093343">
    <property type="protein sequence ID" value="WOG83402.1"/>
    <property type="molecule type" value="Genomic_DNA"/>
</dbReference>
<reference evidence="7" key="2">
    <citation type="submission" date="2022-03" db="EMBL/GenBank/DDBJ databases">
        <title>Draft title - Genomic analysis of global carrot germplasm unveils the trajectory of domestication and the origin of high carotenoid orange carrot.</title>
        <authorList>
            <person name="Iorizzo M."/>
            <person name="Ellison S."/>
            <person name="Senalik D."/>
            <person name="Macko-Podgorni A."/>
            <person name="Grzebelus D."/>
            <person name="Bostan H."/>
            <person name="Rolling W."/>
            <person name="Curaba J."/>
            <person name="Simon P."/>
        </authorList>
    </citation>
    <scope>NUCLEOTIDE SEQUENCE</scope>
    <source>
        <tissue evidence="7">Leaf</tissue>
    </source>
</reference>
<dbReference type="GO" id="GO:0008270">
    <property type="term" value="F:zinc ion binding"/>
    <property type="evidence" value="ECO:0007669"/>
    <property type="project" value="UniProtKB-KW"/>
</dbReference>
<sequence>MVGLSIVLESDKVTTKTSSSSCTRKTNTSAQVINKVMTINRKSAPPLSPSSRSSSFGKASFLDQCFLCGTRLLPSRDIYMYQGDRGFCSEECRCRQIYMDEQIEMKKKTTSTTKTASPKKKCSLAAMRSSATSSPSSRKAT</sequence>
<dbReference type="AlphaFoldDB" id="A0A169WRY9"/>
<dbReference type="InterPro" id="IPR007650">
    <property type="entry name" value="Zf-FLZ_dom"/>
</dbReference>
<reference evidence="7" key="1">
    <citation type="journal article" date="2016" name="Nat. Genet.">
        <title>A high-quality carrot genome assembly provides new insights into carotenoid accumulation and asterid genome evolution.</title>
        <authorList>
            <person name="Iorizzo M."/>
            <person name="Ellison S."/>
            <person name="Senalik D."/>
            <person name="Zeng P."/>
            <person name="Satapoomin P."/>
            <person name="Huang J."/>
            <person name="Bowman M."/>
            <person name="Iovene M."/>
            <person name="Sanseverino W."/>
            <person name="Cavagnaro P."/>
            <person name="Yildiz M."/>
            <person name="Macko-Podgorni A."/>
            <person name="Moranska E."/>
            <person name="Grzebelus E."/>
            <person name="Grzebelus D."/>
            <person name="Ashrafi H."/>
            <person name="Zheng Z."/>
            <person name="Cheng S."/>
            <person name="Spooner D."/>
            <person name="Van Deynze A."/>
            <person name="Simon P."/>
        </authorList>
    </citation>
    <scope>NUCLEOTIDE SEQUENCE</scope>
    <source>
        <tissue evidence="7">Leaf</tissue>
    </source>
</reference>
<evidence type="ECO:0000256" key="4">
    <source>
        <dbReference type="ARBA" id="ARBA00022723"/>
    </source>
</evidence>
<evidence type="ECO:0000256" key="3">
    <source>
        <dbReference type="ARBA" id="ARBA00022490"/>
    </source>
</evidence>
<dbReference type="OMA" id="SEECRCK"/>
<proteinExistence type="inferred from homology"/>
<gene>
    <name evidence="7" type="ORF">DCAR_0102577</name>
</gene>
<keyword evidence="8" id="KW-1185">Reference proteome</keyword>
<keyword evidence="3" id="KW-0963">Cytoplasm</keyword>
<dbReference type="PANTHER" id="PTHR33059">
    <property type="entry name" value="FCS-LIKE ZINC FINGER 5"/>
    <property type="match status" value="1"/>
</dbReference>
<comment type="subcellular location">
    <subcellularLocation>
        <location evidence="1">Cytoplasm</location>
    </subcellularLocation>
</comment>
<evidence type="ECO:0000256" key="1">
    <source>
        <dbReference type="ARBA" id="ARBA00004496"/>
    </source>
</evidence>
<dbReference type="Gramene" id="KZN09820">
    <property type="protein sequence ID" value="KZN09820"/>
    <property type="gene ID" value="DCAR_002476"/>
</dbReference>
<evidence type="ECO:0000313" key="8">
    <source>
        <dbReference type="Proteomes" id="UP000077755"/>
    </source>
</evidence>
<accession>A0A169WRY9</accession>
<feature type="region of interest" description="Disordered" evidence="6">
    <location>
        <begin position="105"/>
        <end position="141"/>
    </location>
</feature>
<dbReference type="Proteomes" id="UP000077755">
    <property type="component" value="Chromosome 1"/>
</dbReference>
<comment type="similarity">
    <text evidence="2">Belongs to the FLZ family.</text>
</comment>
<dbReference type="Pfam" id="PF04570">
    <property type="entry name" value="zf-FLZ"/>
    <property type="match status" value="1"/>
</dbReference>
<evidence type="ECO:0000313" key="7">
    <source>
        <dbReference type="EMBL" id="WOG83402.1"/>
    </source>
</evidence>
<keyword evidence="5" id="KW-0863">Zinc-finger</keyword>
<dbReference type="GO" id="GO:0005737">
    <property type="term" value="C:cytoplasm"/>
    <property type="evidence" value="ECO:0007669"/>
    <property type="project" value="UniProtKB-SubCell"/>
</dbReference>